<name>A0AAN7TZ29_9MYCE</name>
<dbReference type="SMART" id="SM00274">
    <property type="entry name" value="FOLN"/>
    <property type="match status" value="2"/>
</dbReference>
<evidence type="ECO:0000313" key="4">
    <source>
        <dbReference type="EMBL" id="KAK5578168.1"/>
    </source>
</evidence>
<feature type="domain" description="Follistatin-like" evidence="3">
    <location>
        <begin position="238"/>
        <end position="260"/>
    </location>
</feature>
<evidence type="ECO:0000256" key="2">
    <source>
        <dbReference type="SAM" id="SignalP"/>
    </source>
</evidence>
<sequence>MRLYLLSLILVFYASASWAAVDNVEYGGGWGSGNQGVLCGTHYCPPGSTCESKHGHYICRPNGLITAPSGGDSGGIWTGGDKHKKDCGGTGCCKDGQYCAKLDGRERCVYYPDDKGPQCGGSFCREGQICVLDHGVLGCLDNPVADSQANCGLFHCNYNEYCIMVNGYLQCLFSNGTAPFSCGLETCVPPQLCVKVENCSQCVAPPKPDNNCGDRYCDEEHQCVRVGAGYGCIPKRLTCDVKKCETGKTCIMVNGDAQCIVPPSVISPLRRNAVPINRNVKPTQHNSAQQHAKPAAKPAQHAAQQQQHAKPAAKPVQHNAAQQHAAQQQHAKPAQHTVQQQHAKPAAKPVQHNAAQQHAAQQQHAKPAAKPVQHNAAQQHAKPAAKPVQHNAAQQHAKPAAKPAQHAAQQAKPAAKPVQHNAAQQQQANKLNNAQKQQQQHQRQEVQARQQARIRQNAANQAAQKKATASKSQAKRPASQKRN</sequence>
<evidence type="ECO:0000256" key="1">
    <source>
        <dbReference type="SAM" id="MobiDB-lite"/>
    </source>
</evidence>
<dbReference type="InterPro" id="IPR053097">
    <property type="entry name" value="Prespore_vesicle_assoc"/>
</dbReference>
<feature type="compositionally biased region" description="Low complexity" evidence="1">
    <location>
        <begin position="288"/>
        <end position="336"/>
    </location>
</feature>
<dbReference type="EMBL" id="JAVFKY010000004">
    <property type="protein sequence ID" value="KAK5578168.1"/>
    <property type="molecule type" value="Genomic_DNA"/>
</dbReference>
<keyword evidence="2" id="KW-0732">Signal</keyword>
<feature type="region of interest" description="Disordered" evidence="1">
    <location>
        <begin position="282"/>
        <end position="483"/>
    </location>
</feature>
<gene>
    <name evidence="4" type="ORF">RB653_003121</name>
</gene>
<dbReference type="GO" id="GO:0031160">
    <property type="term" value="C:spore wall"/>
    <property type="evidence" value="ECO:0007669"/>
    <property type="project" value="UniProtKB-ARBA"/>
</dbReference>
<dbReference type="PANTHER" id="PTHR34586">
    <property type="entry name" value="SPERACT/SCAVENGER RECEPTOR DOMAIN-CONTAINING PROTEIN"/>
    <property type="match status" value="1"/>
</dbReference>
<feature type="chain" id="PRO_5042853886" description="Follistatin-like domain-containing protein" evidence="2">
    <location>
        <begin position="20"/>
        <end position="483"/>
    </location>
</feature>
<dbReference type="AlphaFoldDB" id="A0AAN7TZ29"/>
<evidence type="ECO:0000313" key="5">
    <source>
        <dbReference type="Proteomes" id="UP001344447"/>
    </source>
</evidence>
<evidence type="ECO:0000259" key="3">
    <source>
        <dbReference type="SMART" id="SM00274"/>
    </source>
</evidence>
<protein>
    <recommendedName>
        <fullName evidence="3">Follistatin-like domain-containing protein</fullName>
    </recommendedName>
</protein>
<keyword evidence="5" id="KW-1185">Reference proteome</keyword>
<accession>A0AAN7TZ29</accession>
<dbReference type="Proteomes" id="UP001344447">
    <property type="component" value="Unassembled WGS sequence"/>
</dbReference>
<feature type="signal peptide" evidence="2">
    <location>
        <begin position="1"/>
        <end position="19"/>
    </location>
</feature>
<comment type="caution">
    <text evidence="4">The sequence shown here is derived from an EMBL/GenBank/DDBJ whole genome shotgun (WGS) entry which is preliminary data.</text>
</comment>
<dbReference type="GO" id="GO:0030435">
    <property type="term" value="P:sporulation resulting in formation of a cellular spore"/>
    <property type="evidence" value="ECO:0007669"/>
    <property type="project" value="UniProtKB-ARBA"/>
</dbReference>
<reference evidence="4 5" key="1">
    <citation type="submission" date="2023-11" db="EMBL/GenBank/DDBJ databases">
        <title>Dfirmibasis_genome.</title>
        <authorList>
            <person name="Edelbroek B."/>
            <person name="Kjellin J."/>
            <person name="Jerlstrom-Hultqvist J."/>
            <person name="Soderbom F."/>
        </authorList>
    </citation>
    <scope>NUCLEOTIDE SEQUENCE [LARGE SCALE GENOMIC DNA]</scope>
    <source>
        <strain evidence="4 5">TNS-C-14</strain>
    </source>
</reference>
<dbReference type="InterPro" id="IPR003645">
    <property type="entry name" value="Fol_N"/>
</dbReference>
<organism evidence="4 5">
    <name type="scientific">Dictyostelium firmibasis</name>
    <dbReference type="NCBI Taxonomy" id="79012"/>
    <lineage>
        <taxon>Eukaryota</taxon>
        <taxon>Amoebozoa</taxon>
        <taxon>Evosea</taxon>
        <taxon>Eumycetozoa</taxon>
        <taxon>Dictyostelia</taxon>
        <taxon>Dictyosteliales</taxon>
        <taxon>Dictyosteliaceae</taxon>
        <taxon>Dictyostelium</taxon>
    </lineage>
</organism>
<proteinExistence type="predicted"/>
<dbReference type="PANTHER" id="PTHR34586:SF5">
    <property type="entry name" value="PRESPORE VESICLE PROTEIN"/>
    <property type="match status" value="1"/>
</dbReference>
<feature type="domain" description="Follistatin-like" evidence="3">
    <location>
        <begin position="38"/>
        <end position="60"/>
    </location>
</feature>
<feature type="compositionally biased region" description="Low complexity" evidence="1">
    <location>
        <begin position="349"/>
        <end position="476"/>
    </location>
</feature>